<dbReference type="RefSeq" id="WP_092440942.1">
    <property type="nucleotide sequence ID" value="NZ_FMYP01000107.1"/>
</dbReference>
<evidence type="ECO:0000313" key="3">
    <source>
        <dbReference type="Proteomes" id="UP000199452"/>
    </source>
</evidence>
<feature type="domain" description="Bacterial bifunctional deaminase-reductase C-terminal" evidence="1">
    <location>
        <begin position="96"/>
        <end position="162"/>
    </location>
</feature>
<dbReference type="InterPro" id="IPR024072">
    <property type="entry name" value="DHFR-like_dom_sf"/>
</dbReference>
<dbReference type="Proteomes" id="UP000199452">
    <property type="component" value="Unassembled WGS sequence"/>
</dbReference>
<keyword evidence="3" id="KW-1185">Reference proteome</keyword>
<dbReference type="InterPro" id="IPR002734">
    <property type="entry name" value="RibDG_C"/>
</dbReference>
<dbReference type="Gene3D" id="3.40.430.10">
    <property type="entry name" value="Dihydrofolate Reductase, subunit A"/>
    <property type="match status" value="1"/>
</dbReference>
<proteinExistence type="predicted"/>
<accession>A0A1G6SYY8</accession>
<organism evidence="2 3">
    <name type="scientific">Williamwhitmania taraxaci</name>
    <dbReference type="NCBI Taxonomy" id="1640674"/>
    <lineage>
        <taxon>Bacteria</taxon>
        <taxon>Pseudomonadati</taxon>
        <taxon>Bacteroidota</taxon>
        <taxon>Bacteroidia</taxon>
        <taxon>Bacteroidales</taxon>
        <taxon>Williamwhitmaniaceae</taxon>
        <taxon>Williamwhitmania</taxon>
    </lineage>
</organism>
<dbReference type="GO" id="GO:0008703">
    <property type="term" value="F:5-amino-6-(5-phosphoribosylamino)uracil reductase activity"/>
    <property type="evidence" value="ECO:0007669"/>
    <property type="project" value="InterPro"/>
</dbReference>
<dbReference type="GO" id="GO:0009231">
    <property type="term" value="P:riboflavin biosynthetic process"/>
    <property type="evidence" value="ECO:0007669"/>
    <property type="project" value="InterPro"/>
</dbReference>
<evidence type="ECO:0000259" key="1">
    <source>
        <dbReference type="Pfam" id="PF01872"/>
    </source>
</evidence>
<dbReference type="InterPro" id="IPR050765">
    <property type="entry name" value="Riboflavin_Biosynth_HTPR"/>
</dbReference>
<dbReference type="PANTHER" id="PTHR38011">
    <property type="entry name" value="DIHYDROFOLATE REDUCTASE FAMILY PROTEIN (AFU_ORTHOLOGUE AFUA_8G06820)"/>
    <property type="match status" value="1"/>
</dbReference>
<dbReference type="AlphaFoldDB" id="A0A1G6SYY8"/>
<dbReference type="SUPFAM" id="SSF53597">
    <property type="entry name" value="Dihydrofolate reductase-like"/>
    <property type="match status" value="1"/>
</dbReference>
<dbReference type="Pfam" id="PF01872">
    <property type="entry name" value="RibD_C"/>
    <property type="match status" value="1"/>
</dbReference>
<dbReference type="EMBL" id="FMYP01000107">
    <property type="protein sequence ID" value="SDD22122.1"/>
    <property type="molecule type" value="Genomic_DNA"/>
</dbReference>
<dbReference type="OrthoDB" id="195113at2"/>
<gene>
    <name evidence="2" type="ORF">SAMN05216323_11074</name>
</gene>
<name>A0A1G6SYY8_9BACT</name>
<reference evidence="2 3" key="1">
    <citation type="submission" date="2016-09" db="EMBL/GenBank/DDBJ databases">
        <authorList>
            <person name="Capua I."/>
            <person name="De Benedictis P."/>
            <person name="Joannis T."/>
            <person name="Lombin L.H."/>
            <person name="Cattoli G."/>
        </authorList>
    </citation>
    <scope>NUCLEOTIDE SEQUENCE [LARGE SCALE GENOMIC DNA]</scope>
    <source>
        <strain evidence="2 3">A7P-90m</strain>
    </source>
</reference>
<protein>
    <submittedName>
        <fullName evidence="2">Dihydrofolate reductase</fullName>
    </submittedName>
</protein>
<evidence type="ECO:0000313" key="2">
    <source>
        <dbReference type="EMBL" id="SDD22122.1"/>
    </source>
</evidence>
<sequence length="175" mass="19804">MKTALVFVATLDGKVTKWGDPLVRKWSSKADKDYFRMIWQGSTLIVMGSTTFNAHRVKPSASHYFVVMTSDPAKYKEFEVTGQLEFSDESPAQLSARLDLLDYKYMLLIGGPHIATSFLKEQLVDELWLTIEPRIFGTGGNFAIEDELDIELSLISCEKVNERGTLITKYALLKK</sequence>
<dbReference type="STRING" id="1640674.SAMN05216323_11074"/>